<feature type="region of interest" description="Disordered" evidence="1">
    <location>
        <begin position="1"/>
        <end position="374"/>
    </location>
</feature>
<gene>
    <name evidence="2" type="ORF">EX30DRAFT_162604</name>
</gene>
<dbReference type="InParanoid" id="A0A4S2MMV1"/>
<organism evidence="2 3">
    <name type="scientific">Ascodesmis nigricans</name>
    <dbReference type="NCBI Taxonomy" id="341454"/>
    <lineage>
        <taxon>Eukaryota</taxon>
        <taxon>Fungi</taxon>
        <taxon>Dikarya</taxon>
        <taxon>Ascomycota</taxon>
        <taxon>Pezizomycotina</taxon>
        <taxon>Pezizomycetes</taxon>
        <taxon>Pezizales</taxon>
        <taxon>Ascodesmidaceae</taxon>
        <taxon>Ascodesmis</taxon>
    </lineage>
</organism>
<feature type="compositionally biased region" description="Polar residues" evidence="1">
    <location>
        <begin position="134"/>
        <end position="143"/>
    </location>
</feature>
<keyword evidence="3" id="KW-1185">Reference proteome</keyword>
<feature type="compositionally biased region" description="Low complexity" evidence="1">
    <location>
        <begin position="218"/>
        <end position="237"/>
    </location>
</feature>
<feature type="compositionally biased region" description="Basic and acidic residues" evidence="1">
    <location>
        <begin position="1"/>
        <end position="10"/>
    </location>
</feature>
<feature type="compositionally biased region" description="Low complexity" evidence="1">
    <location>
        <begin position="274"/>
        <end position="290"/>
    </location>
</feature>
<protein>
    <submittedName>
        <fullName evidence="2">Uncharacterized protein</fullName>
    </submittedName>
</protein>
<evidence type="ECO:0000313" key="3">
    <source>
        <dbReference type="Proteomes" id="UP000298138"/>
    </source>
</evidence>
<evidence type="ECO:0000313" key="2">
    <source>
        <dbReference type="EMBL" id="TGZ78295.1"/>
    </source>
</evidence>
<evidence type="ECO:0000256" key="1">
    <source>
        <dbReference type="SAM" id="MobiDB-lite"/>
    </source>
</evidence>
<name>A0A4S2MMV1_9PEZI</name>
<reference evidence="2 3" key="1">
    <citation type="submission" date="2019-04" db="EMBL/GenBank/DDBJ databases">
        <title>Comparative genomics and transcriptomics to analyze fruiting body development in filamentous ascomycetes.</title>
        <authorList>
            <consortium name="DOE Joint Genome Institute"/>
            <person name="Lutkenhaus R."/>
            <person name="Traeger S."/>
            <person name="Breuer J."/>
            <person name="Kuo A."/>
            <person name="Lipzen A."/>
            <person name="Pangilinan J."/>
            <person name="Dilworth D."/>
            <person name="Sandor L."/>
            <person name="Poggeler S."/>
            <person name="Barry K."/>
            <person name="Grigoriev I.V."/>
            <person name="Nowrousian M."/>
        </authorList>
    </citation>
    <scope>NUCLEOTIDE SEQUENCE [LARGE SCALE GENOMIC DNA]</scope>
    <source>
        <strain evidence="2 3">CBS 389.68</strain>
    </source>
</reference>
<feature type="compositionally biased region" description="Pro residues" evidence="1">
    <location>
        <begin position="147"/>
        <end position="158"/>
    </location>
</feature>
<accession>A0A4S2MMV1</accession>
<dbReference type="AlphaFoldDB" id="A0A4S2MMV1"/>
<dbReference type="EMBL" id="ML220143">
    <property type="protein sequence ID" value="TGZ78295.1"/>
    <property type="molecule type" value="Genomic_DNA"/>
</dbReference>
<feature type="compositionally biased region" description="Low complexity" evidence="1">
    <location>
        <begin position="123"/>
        <end position="133"/>
    </location>
</feature>
<feature type="compositionally biased region" description="Low complexity" evidence="1">
    <location>
        <begin position="43"/>
        <end position="56"/>
    </location>
</feature>
<sequence>MPDMHSRDVIDPDPGVNATSSDDSISEGTQPLAPAQMSPPTMSISYDSDSSDLSDPPTREPTPEPVVLERFGTQRNEDETISEETIKVEKSDLPVPVPLIPAEPQLQVPGPTARSRNYQAARPSSSSLSPLSSVNKTCSVSTVTELPPNPKVPEPPKTTEPKLQATGPTTRVRSYQAARISSSPLSSLSPENETPTVISTTELSPDPKVPVAPGPTTRSRSYQAARASSSPLSSALSVENATRSVSIVAELPPGQKVPVATGPTTRSHSHEAARASSSPLSSLTSENETSAVISATELPPDPKVSEPPKAPEPTLQATEPTTRKRSYEQAVALSSSLSSESETRAISSATELSSDPEESAAKRVRIDPTLLQTEDNAVNETQIPEDVPRDDTPAATENRPTHLVTLRFKEPESLAALRNLIDEENPDFDPPNTTDTSPEVRVSFSEAQIAAFKERGYPEYDEIDERLVKNPGCLVEVDPKKHDFRWGMVRSCSTYIPPAIMHCIRA</sequence>
<feature type="compositionally biased region" description="Low complexity" evidence="1">
    <location>
        <begin position="332"/>
        <end position="351"/>
    </location>
</feature>
<dbReference type="Proteomes" id="UP000298138">
    <property type="component" value="Unassembled WGS sequence"/>
</dbReference>
<proteinExistence type="predicted"/>
<feature type="compositionally biased region" description="Low complexity" evidence="1">
    <location>
        <begin position="181"/>
        <end position="190"/>
    </location>
</feature>
<feature type="compositionally biased region" description="Polar residues" evidence="1">
    <location>
        <begin position="191"/>
        <end position="203"/>
    </location>
</feature>
<feature type="compositionally biased region" description="Polar residues" evidence="1">
    <location>
        <begin position="17"/>
        <end position="29"/>
    </location>
</feature>